<gene>
    <name evidence="14" type="primary">ANPEP</name>
    <name evidence="14" type="ORF">GZH46_02531</name>
</gene>
<evidence type="ECO:0000256" key="8">
    <source>
        <dbReference type="ARBA" id="ARBA00023049"/>
    </source>
</evidence>
<dbReference type="InterPro" id="IPR042097">
    <property type="entry name" value="Aminopeptidase_N-like_N_sf"/>
</dbReference>
<evidence type="ECO:0000256" key="7">
    <source>
        <dbReference type="ARBA" id="ARBA00022833"/>
    </source>
</evidence>
<reference evidence="14 15" key="1">
    <citation type="submission" date="2020-10" db="EMBL/GenBank/DDBJ databases">
        <authorList>
            <person name="Klimov P.B."/>
            <person name="Dyachkov S.M."/>
            <person name="Chetverikov P.E."/>
        </authorList>
    </citation>
    <scope>NUCLEOTIDE SEQUENCE [LARGE SCALE GENOMIC DNA]</scope>
    <source>
        <strain evidence="14">BMOC 18-1129-001#AD2665</strain>
        <tissue evidence="14">Entire mites</tissue>
    </source>
</reference>
<dbReference type="Gene3D" id="2.60.40.1910">
    <property type="match status" value="1"/>
</dbReference>
<dbReference type="InterPro" id="IPR024571">
    <property type="entry name" value="ERAP1-like_C_dom"/>
</dbReference>
<feature type="domain" description="Aminopeptidase N-like N-terminal" evidence="13">
    <location>
        <begin position="230"/>
        <end position="434"/>
    </location>
</feature>
<dbReference type="SUPFAM" id="SSF55486">
    <property type="entry name" value="Metalloproteases ('zincins'), catalytic domain"/>
    <property type="match status" value="1"/>
</dbReference>
<dbReference type="InterPro" id="IPR050344">
    <property type="entry name" value="Peptidase_M1_aminopeptidases"/>
</dbReference>
<dbReference type="Pfam" id="PF01433">
    <property type="entry name" value="Peptidase_M1"/>
    <property type="match status" value="1"/>
</dbReference>
<feature type="compositionally biased region" description="Polar residues" evidence="9">
    <location>
        <begin position="28"/>
        <end position="50"/>
    </location>
</feature>
<evidence type="ECO:0000256" key="4">
    <source>
        <dbReference type="ARBA" id="ARBA00022670"/>
    </source>
</evidence>
<feature type="domain" description="Peptidase M1 membrane alanine aminopeptidase" evidence="11">
    <location>
        <begin position="464"/>
        <end position="686"/>
    </location>
</feature>
<dbReference type="InterPro" id="IPR027268">
    <property type="entry name" value="Peptidase_M4/M1_CTD_sf"/>
</dbReference>
<dbReference type="SUPFAM" id="SSF63737">
    <property type="entry name" value="Leukotriene A4 hydrolase N-terminal domain"/>
    <property type="match status" value="1"/>
</dbReference>
<keyword evidence="14" id="KW-0031">Aminopeptidase</keyword>
<dbReference type="EMBL" id="JAIFTH010000789">
    <property type="protein sequence ID" value="KAG9508960.1"/>
    <property type="molecule type" value="Genomic_DNA"/>
</dbReference>
<dbReference type="PRINTS" id="PR00756">
    <property type="entry name" value="ALADIPTASE"/>
</dbReference>
<keyword evidence="10" id="KW-0472">Membrane</keyword>
<comment type="caution">
    <text evidence="14">The sequence shown here is derived from an EMBL/GenBank/DDBJ whole genome shotgun (WGS) entry which is preliminary data.</text>
</comment>
<dbReference type="InterPro" id="IPR001930">
    <property type="entry name" value="Peptidase_M1"/>
</dbReference>
<feature type="compositionally biased region" description="Polar residues" evidence="9">
    <location>
        <begin position="69"/>
        <end position="92"/>
    </location>
</feature>
<dbReference type="Gene3D" id="2.60.40.1730">
    <property type="entry name" value="tricorn interacting facor f3 domain"/>
    <property type="match status" value="1"/>
</dbReference>
<dbReference type="Gene3D" id="1.25.50.20">
    <property type="match status" value="1"/>
</dbReference>
<keyword evidence="4" id="KW-0645">Protease</keyword>
<sequence>MNGVKRDVDNSAPVETSKDAGLKRKESVQVSLTPRSSIGETPVTSSSPANDESARPVPTRQSESESEQHFLSSVHQRNSNVKNASVTSTNDNRAAPDTERPQAQQQHERHIDDICSDRNLSRSRRWALSVLAIGVMASLIVALILALFATKFYICNCSNKIQFVPTPTSSVTTTFDNVSLSPPVASPTTGDATYDLTTGITSSSLTTSTTPVPHRTNNTPFRRLSNSVWPTHYDLFFQPHLNTTFLFNGEAVIHFQCSHTTRNITLHIKDLLIDDQHLSLAKSKTKTKTKTNNSASEQRVPNVLNWHHDHFLQHMTINFDADLLVEELYALTIKFVGTLNDELAGFYRIKYTDDNGVVCWIAATQFEATDARRAFPCFDEPSFKATFSIRIKHWANMTALSNMPIIGTQQSSDGDDKGWVIDTFGQSARMSTYLVAFAITNFASMSNGNISVWARPAVIDTATYALKISTQILKRYEDFFGVEYPLAKMDMIALPEFNSGAMENWGLVTYRESSMLYDKRRSSIRNKQRVATVVAHELAHQWFGNLVTPKWWDDLWLNEGFASYVEYIGVDYVEPGWKIFDQFVLEEIHDVFRADSLTSSHQISVPVNNPDEIREIFDRISYAKGASIIRMMSHFLTEPVFRDGLRSYLSALRYDNAEQADLWHYLTRAQTNQSTAVDVARVMSSWTLQTGYPVVTLTRNYSAGTALLQQQRFQQHNGATAQQLQVDSPRWDIPITFTTRQELNWTPTTRLWMRRNNTSAAAPNRPSTEVEIDAHLLLASSDDWILVNVLQVGFYRVNYDVTNWRLILNQLLTDQTKIEPINRAQIIDDVFNLARNGMLDYQLAMDASKYLRNENNYFAWDTALKSLTFLHNMLERTPMFGHWKAYLAQLIEPFYDQYKDQSWHRQQLSADDDAPDDNDALAQYNRANAIAWSCKISDHCRLKARDLFDRWRSSGRNYIEPSLREIIYCNVVRHGKESDWDFLWRQYDREQSANERDRILKALACSRELWMLNRFLEWTFDPTKSIRRQDAALVFSAVVKNEHGRDTAFNFLRNRWLTIRTYFGSSLFSRNYGKLIKPLSVYLNTPSELQQMQQFYKLVSDDIGKAKRAFVQSIEQIQSNVDWMSNYYHSLENWMKALH</sequence>
<dbReference type="InterPro" id="IPR034016">
    <property type="entry name" value="M1_APN-typ"/>
</dbReference>
<dbReference type="CDD" id="cd09601">
    <property type="entry name" value="M1_APN-Q_like"/>
    <property type="match status" value="1"/>
</dbReference>
<dbReference type="InterPro" id="IPR045357">
    <property type="entry name" value="Aminopeptidase_N-like_N"/>
</dbReference>
<feature type="domain" description="ERAP1-like C-terminal" evidence="12">
    <location>
        <begin position="784"/>
        <end position="1118"/>
    </location>
</feature>
<evidence type="ECO:0000256" key="5">
    <source>
        <dbReference type="ARBA" id="ARBA00022723"/>
    </source>
</evidence>
<evidence type="ECO:0000256" key="2">
    <source>
        <dbReference type="ARBA" id="ARBA00004609"/>
    </source>
</evidence>
<organism evidence="14 15">
    <name type="scientific">Fragariocoptes setiger</name>
    <dbReference type="NCBI Taxonomy" id="1670756"/>
    <lineage>
        <taxon>Eukaryota</taxon>
        <taxon>Metazoa</taxon>
        <taxon>Ecdysozoa</taxon>
        <taxon>Arthropoda</taxon>
        <taxon>Chelicerata</taxon>
        <taxon>Arachnida</taxon>
        <taxon>Acari</taxon>
        <taxon>Acariformes</taxon>
        <taxon>Trombidiformes</taxon>
        <taxon>Prostigmata</taxon>
        <taxon>Eupodina</taxon>
        <taxon>Eriophyoidea</taxon>
        <taxon>Phytoptidae</taxon>
        <taxon>Fragariocoptes</taxon>
    </lineage>
</organism>
<feature type="region of interest" description="Disordered" evidence="9">
    <location>
        <begin position="1"/>
        <end position="114"/>
    </location>
</feature>
<proteinExistence type="inferred from homology"/>
<dbReference type="Proteomes" id="UP000825002">
    <property type="component" value="Unassembled WGS sequence"/>
</dbReference>
<accession>A0ABQ7S6B8</accession>
<dbReference type="PANTHER" id="PTHR11533">
    <property type="entry name" value="PROTEASE M1 ZINC METALLOPROTEASE"/>
    <property type="match status" value="1"/>
</dbReference>
<dbReference type="Gene3D" id="1.10.390.10">
    <property type="entry name" value="Neutral Protease Domain 2"/>
    <property type="match status" value="1"/>
</dbReference>
<evidence type="ECO:0000259" key="13">
    <source>
        <dbReference type="Pfam" id="PF17900"/>
    </source>
</evidence>
<evidence type="ECO:0000313" key="14">
    <source>
        <dbReference type="EMBL" id="KAG9508960.1"/>
    </source>
</evidence>
<dbReference type="Pfam" id="PF17900">
    <property type="entry name" value="Peptidase_M1_N"/>
    <property type="match status" value="1"/>
</dbReference>
<evidence type="ECO:0000259" key="12">
    <source>
        <dbReference type="Pfam" id="PF11838"/>
    </source>
</evidence>
<evidence type="ECO:0000256" key="9">
    <source>
        <dbReference type="SAM" id="MobiDB-lite"/>
    </source>
</evidence>
<keyword evidence="10" id="KW-1133">Transmembrane helix</keyword>
<comment type="cofactor">
    <cofactor evidence="1">
        <name>Zn(2+)</name>
        <dbReference type="ChEBI" id="CHEBI:29105"/>
    </cofactor>
</comment>
<keyword evidence="15" id="KW-1185">Reference proteome</keyword>
<comment type="similarity">
    <text evidence="3">Belongs to the peptidase M1 family.</text>
</comment>
<comment type="subcellular location">
    <subcellularLocation>
        <location evidence="2">Cell membrane</location>
        <topology evidence="2">Lipid-anchor</topology>
        <topology evidence="2">GPI-anchor</topology>
    </subcellularLocation>
</comment>
<name>A0ABQ7S6B8_9ACAR</name>
<keyword evidence="5" id="KW-0479">Metal-binding</keyword>
<keyword evidence="10" id="KW-0812">Transmembrane</keyword>
<keyword evidence="6" id="KW-0378">Hydrolase</keyword>
<evidence type="ECO:0000313" key="15">
    <source>
        <dbReference type="Proteomes" id="UP000825002"/>
    </source>
</evidence>
<dbReference type="InterPro" id="IPR014782">
    <property type="entry name" value="Peptidase_M1_dom"/>
</dbReference>
<dbReference type="GO" id="GO:0004177">
    <property type="term" value="F:aminopeptidase activity"/>
    <property type="evidence" value="ECO:0007669"/>
    <property type="project" value="UniProtKB-KW"/>
</dbReference>
<dbReference type="Pfam" id="PF11838">
    <property type="entry name" value="ERAP1_C"/>
    <property type="match status" value="1"/>
</dbReference>
<evidence type="ECO:0000256" key="3">
    <source>
        <dbReference type="ARBA" id="ARBA00010136"/>
    </source>
</evidence>
<evidence type="ECO:0000256" key="1">
    <source>
        <dbReference type="ARBA" id="ARBA00001947"/>
    </source>
</evidence>
<evidence type="ECO:0000259" key="11">
    <source>
        <dbReference type="Pfam" id="PF01433"/>
    </source>
</evidence>
<evidence type="ECO:0000256" key="6">
    <source>
        <dbReference type="ARBA" id="ARBA00022801"/>
    </source>
</evidence>
<keyword evidence="8" id="KW-0482">Metalloprotease</keyword>
<feature type="transmembrane region" description="Helical" evidence="10">
    <location>
        <begin position="126"/>
        <end position="149"/>
    </location>
</feature>
<feature type="compositionally biased region" description="Basic and acidic residues" evidence="9">
    <location>
        <begin position="16"/>
        <end position="27"/>
    </location>
</feature>
<evidence type="ECO:0000256" key="10">
    <source>
        <dbReference type="SAM" id="Phobius"/>
    </source>
</evidence>
<feature type="compositionally biased region" description="Basic and acidic residues" evidence="9">
    <location>
        <begin position="94"/>
        <end position="114"/>
    </location>
</feature>
<protein>
    <submittedName>
        <fullName evidence="14">Aminopeptidase N</fullName>
    </submittedName>
</protein>
<dbReference type="PANTHER" id="PTHR11533:SF294">
    <property type="entry name" value="THYROTROPIN-RELEASING HORMONE-DEGRADING ECTOENZYME"/>
    <property type="match status" value="1"/>
</dbReference>
<keyword evidence="7" id="KW-0862">Zinc</keyword>